<dbReference type="InterPro" id="IPR045031">
    <property type="entry name" value="DHP_synth-like"/>
</dbReference>
<dbReference type="Proteomes" id="UP000054736">
    <property type="component" value="Unassembled WGS sequence"/>
</dbReference>
<evidence type="ECO:0000313" key="14">
    <source>
        <dbReference type="Proteomes" id="UP000054736"/>
    </source>
</evidence>
<dbReference type="EMBL" id="LNXY01000020">
    <property type="protein sequence ID" value="KTC87977.1"/>
    <property type="molecule type" value="Genomic_DNA"/>
</dbReference>
<dbReference type="NCBIfam" id="TIGR01496">
    <property type="entry name" value="DHPS"/>
    <property type="match status" value="1"/>
</dbReference>
<evidence type="ECO:0000256" key="10">
    <source>
        <dbReference type="ARBA" id="ARBA00022909"/>
    </source>
</evidence>
<reference evidence="13 14" key="1">
    <citation type="submission" date="2015-11" db="EMBL/GenBank/DDBJ databases">
        <title>Genomic analysis of 38 Legionella species identifies large and diverse effector repertoires.</title>
        <authorList>
            <person name="Burstein D."/>
            <person name="Amaro F."/>
            <person name="Zusman T."/>
            <person name="Lifshitz Z."/>
            <person name="Cohen O."/>
            <person name="Gilbert J.A."/>
            <person name="Pupko T."/>
            <person name="Shuman H.A."/>
            <person name="Segal G."/>
        </authorList>
    </citation>
    <scope>NUCLEOTIDE SEQUENCE [LARGE SCALE GENOMIC DNA]</scope>
    <source>
        <strain evidence="13 14">ATCC 700990</strain>
    </source>
</reference>
<dbReference type="GO" id="GO:0046656">
    <property type="term" value="P:folic acid biosynthetic process"/>
    <property type="evidence" value="ECO:0007669"/>
    <property type="project" value="UniProtKB-KW"/>
</dbReference>
<dbReference type="SUPFAM" id="SSF51717">
    <property type="entry name" value="Dihydropteroate synthetase-like"/>
    <property type="match status" value="1"/>
</dbReference>
<dbReference type="GO" id="GO:0005829">
    <property type="term" value="C:cytosol"/>
    <property type="evidence" value="ECO:0007669"/>
    <property type="project" value="TreeGrafter"/>
</dbReference>
<comment type="cofactor">
    <cofactor evidence="2">
        <name>Mg(2+)</name>
        <dbReference type="ChEBI" id="CHEBI:18420"/>
    </cofactor>
</comment>
<evidence type="ECO:0000256" key="3">
    <source>
        <dbReference type="ARBA" id="ARBA00004763"/>
    </source>
</evidence>
<evidence type="ECO:0000313" key="13">
    <source>
        <dbReference type="EMBL" id="KTC87977.1"/>
    </source>
</evidence>
<dbReference type="STRING" id="1212489.Ldro_1596"/>
<dbReference type="CDD" id="cd00739">
    <property type="entry name" value="DHPS"/>
    <property type="match status" value="1"/>
</dbReference>
<protein>
    <recommendedName>
        <fullName evidence="6">Dihydropteroate synthase</fullName>
        <ecNumber evidence="5">2.5.1.15</ecNumber>
    </recommendedName>
    <alternativeName>
        <fullName evidence="11">Dihydropteroate pyrophosphorylase</fullName>
    </alternativeName>
</protein>
<gene>
    <name evidence="13" type="primary">folP</name>
    <name evidence="13" type="ORF">Ldro_1596</name>
</gene>
<comment type="caution">
    <text evidence="13">The sequence shown here is derived from an EMBL/GenBank/DDBJ whole genome shotgun (WGS) entry which is preliminary data.</text>
</comment>
<evidence type="ECO:0000256" key="5">
    <source>
        <dbReference type="ARBA" id="ARBA00012458"/>
    </source>
</evidence>
<dbReference type="FunFam" id="3.20.20.20:FF:000006">
    <property type="entry name" value="Dihydropteroate synthase"/>
    <property type="match status" value="1"/>
</dbReference>
<dbReference type="PANTHER" id="PTHR20941:SF1">
    <property type="entry name" value="FOLIC ACID SYNTHESIS PROTEIN FOL1"/>
    <property type="match status" value="1"/>
</dbReference>
<keyword evidence="8" id="KW-0479">Metal-binding</keyword>
<dbReference type="EC" id="2.5.1.15" evidence="5"/>
<evidence type="ECO:0000256" key="8">
    <source>
        <dbReference type="ARBA" id="ARBA00022723"/>
    </source>
</evidence>
<comment type="pathway">
    <text evidence="3">Cofactor biosynthesis; tetrahydrofolate biosynthesis; 7,8-dihydrofolate from 2-amino-4-hydroxy-6-hydroxymethyl-7,8-dihydropteridine diphosphate and 4-aminobenzoate: step 1/2.</text>
</comment>
<comment type="catalytic activity">
    <reaction evidence="1">
        <text>(7,8-dihydropterin-6-yl)methyl diphosphate + 4-aminobenzoate = 7,8-dihydropteroate + diphosphate</text>
        <dbReference type="Rhea" id="RHEA:19949"/>
        <dbReference type="ChEBI" id="CHEBI:17836"/>
        <dbReference type="ChEBI" id="CHEBI:17839"/>
        <dbReference type="ChEBI" id="CHEBI:33019"/>
        <dbReference type="ChEBI" id="CHEBI:72950"/>
        <dbReference type="EC" id="2.5.1.15"/>
    </reaction>
</comment>
<keyword evidence="9" id="KW-0460">Magnesium</keyword>
<keyword evidence="10" id="KW-0289">Folate biosynthesis</keyword>
<dbReference type="PROSITE" id="PS00793">
    <property type="entry name" value="DHPS_2"/>
    <property type="match status" value="1"/>
</dbReference>
<dbReference type="PANTHER" id="PTHR20941">
    <property type="entry name" value="FOLATE SYNTHESIS PROTEINS"/>
    <property type="match status" value="1"/>
</dbReference>
<evidence type="ECO:0000256" key="6">
    <source>
        <dbReference type="ARBA" id="ARBA00016919"/>
    </source>
</evidence>
<dbReference type="Pfam" id="PF00809">
    <property type="entry name" value="Pterin_bind"/>
    <property type="match status" value="1"/>
</dbReference>
<name>A0A0W0SXD8_9GAMM</name>
<comment type="similarity">
    <text evidence="4">Belongs to the DHPS family.</text>
</comment>
<dbReference type="OrthoDB" id="9811744at2"/>
<dbReference type="Gene3D" id="3.20.20.20">
    <property type="entry name" value="Dihydropteroate synthase-like"/>
    <property type="match status" value="1"/>
</dbReference>
<evidence type="ECO:0000256" key="1">
    <source>
        <dbReference type="ARBA" id="ARBA00000012"/>
    </source>
</evidence>
<dbReference type="GO" id="GO:0046872">
    <property type="term" value="F:metal ion binding"/>
    <property type="evidence" value="ECO:0007669"/>
    <property type="project" value="UniProtKB-KW"/>
</dbReference>
<dbReference type="AlphaFoldDB" id="A0A0W0SXD8"/>
<keyword evidence="7" id="KW-0808">Transferase</keyword>
<evidence type="ECO:0000256" key="7">
    <source>
        <dbReference type="ARBA" id="ARBA00022679"/>
    </source>
</evidence>
<evidence type="ECO:0000256" key="2">
    <source>
        <dbReference type="ARBA" id="ARBA00001946"/>
    </source>
</evidence>
<evidence type="ECO:0000256" key="11">
    <source>
        <dbReference type="ARBA" id="ARBA00030193"/>
    </source>
</evidence>
<dbReference type="InterPro" id="IPR011005">
    <property type="entry name" value="Dihydropteroate_synth-like_sf"/>
</dbReference>
<organism evidence="13 14">
    <name type="scientific">Legionella drozanskii LLAP-1</name>
    <dbReference type="NCBI Taxonomy" id="1212489"/>
    <lineage>
        <taxon>Bacteria</taxon>
        <taxon>Pseudomonadati</taxon>
        <taxon>Pseudomonadota</taxon>
        <taxon>Gammaproteobacteria</taxon>
        <taxon>Legionellales</taxon>
        <taxon>Legionellaceae</taxon>
        <taxon>Legionella</taxon>
    </lineage>
</organism>
<keyword evidence="14" id="KW-1185">Reference proteome</keyword>
<accession>A0A0W0SXD8</accession>
<dbReference type="GO" id="GO:0046654">
    <property type="term" value="P:tetrahydrofolate biosynthetic process"/>
    <property type="evidence" value="ECO:0007669"/>
    <property type="project" value="TreeGrafter"/>
</dbReference>
<feature type="domain" description="Pterin-binding" evidence="12">
    <location>
        <begin position="1"/>
        <end position="251"/>
    </location>
</feature>
<dbReference type="PATRIC" id="fig|1212489.4.peg.1687"/>
<dbReference type="GO" id="GO:0004156">
    <property type="term" value="F:dihydropteroate synthase activity"/>
    <property type="evidence" value="ECO:0007669"/>
    <property type="project" value="UniProtKB-EC"/>
</dbReference>
<evidence type="ECO:0000259" key="12">
    <source>
        <dbReference type="PROSITE" id="PS50972"/>
    </source>
</evidence>
<evidence type="ECO:0000256" key="9">
    <source>
        <dbReference type="ARBA" id="ARBA00022842"/>
    </source>
</evidence>
<dbReference type="InterPro" id="IPR000489">
    <property type="entry name" value="Pterin-binding_dom"/>
</dbReference>
<dbReference type="InterPro" id="IPR006390">
    <property type="entry name" value="DHP_synth_dom"/>
</dbReference>
<sequence length="268" mass="28959">MGVLNVTPDSFSDGGQYFQPESALERALAMIAQGADLIDIGGESTRPGSQAISCNEELSRVIPVIKQLRKESDICISIDTKKAQVMHEAVYAGASIINDISGFQSDESLAMAVELDVPLCLMHMQGAPQDMQTNPQYTQDVVDEINSFFQQRIETCLAAGIKRKNIILDPGFGFGKTSQHNMRIINQLTKFQRHNLPVMIGVSRKSTLGVILNTPVDKRLAGGLAVAVYSALNGVAMIRTHDIAETNQALTMVQAIDGAGVNNKARAT</sequence>
<evidence type="ECO:0000256" key="4">
    <source>
        <dbReference type="ARBA" id="ARBA00009503"/>
    </source>
</evidence>
<proteinExistence type="inferred from homology"/>
<dbReference type="PROSITE" id="PS50972">
    <property type="entry name" value="PTERIN_BINDING"/>
    <property type="match status" value="1"/>
</dbReference>